<organism evidence="2 3">
    <name type="scientific">Bacillus thuringiensis HD-771</name>
    <dbReference type="NCBI Taxonomy" id="1218175"/>
    <lineage>
        <taxon>Bacteria</taxon>
        <taxon>Bacillati</taxon>
        <taxon>Bacillota</taxon>
        <taxon>Bacilli</taxon>
        <taxon>Bacillales</taxon>
        <taxon>Bacillaceae</taxon>
        <taxon>Bacillus</taxon>
        <taxon>Bacillus cereus group</taxon>
    </lineage>
</organism>
<keyword evidence="1" id="KW-1133">Transmembrane helix</keyword>
<evidence type="ECO:0008006" key="4">
    <source>
        <dbReference type="Google" id="ProtNLM"/>
    </source>
</evidence>
<dbReference type="EMBL" id="CP003752">
    <property type="protein sequence ID" value="AFQ15893.1"/>
    <property type="molecule type" value="Genomic_DNA"/>
</dbReference>
<keyword evidence="1" id="KW-0472">Membrane</keyword>
<dbReference type="Proteomes" id="UP000005259">
    <property type="component" value="Chromosome"/>
</dbReference>
<feature type="transmembrane region" description="Helical" evidence="1">
    <location>
        <begin position="45"/>
        <end position="67"/>
    </location>
</feature>
<feature type="transmembrane region" description="Helical" evidence="1">
    <location>
        <begin position="20"/>
        <end position="39"/>
    </location>
</feature>
<protein>
    <recommendedName>
        <fullName evidence="4">DUF3784 domain-containing protein</fullName>
    </recommendedName>
</protein>
<dbReference type="KEGG" id="bti:BTG_12195"/>
<evidence type="ECO:0000313" key="2">
    <source>
        <dbReference type="EMBL" id="AFQ15893.1"/>
    </source>
</evidence>
<proteinExistence type="predicted"/>
<evidence type="ECO:0000256" key="1">
    <source>
        <dbReference type="SAM" id="Phobius"/>
    </source>
</evidence>
<name>A0A9W3JCZ1_BACTU</name>
<gene>
    <name evidence="2" type="ORF">BTG_12195</name>
</gene>
<reference evidence="2 3" key="1">
    <citation type="submission" date="2012-08" db="EMBL/GenBank/DDBJ databases">
        <authorList>
            <person name="Doggett N."/>
            <person name="Teshima H."/>
            <person name="Bruce D."/>
            <person name="Detter J.C."/>
            <person name="Johnson S.L."/>
            <person name="Han C."/>
        </authorList>
    </citation>
    <scope>NUCLEOTIDE SEQUENCE [LARGE SCALE GENOMIC DNA]</scope>
    <source>
        <strain evidence="2 3">HD-771</strain>
    </source>
</reference>
<dbReference type="AlphaFoldDB" id="A0A9W3JCZ1"/>
<evidence type="ECO:0000313" key="3">
    <source>
        <dbReference type="Proteomes" id="UP000005259"/>
    </source>
</evidence>
<keyword evidence="1" id="KW-0812">Transmembrane</keyword>
<accession>A0A9W3JCZ1</accession>
<sequence length="74" mass="7910">MLAGYQEETFVGDKNKLVKLSGAFSYIVGVATIILPLGLEKIGDVVGNIYTILIVLGTVVFIIKANLLNKSAIK</sequence>